<protein>
    <submittedName>
        <fullName evidence="1">Uncharacterized protein</fullName>
    </submittedName>
</protein>
<dbReference type="InterPro" id="IPR052571">
    <property type="entry name" value="Mt_RNA_Methyltransferase"/>
</dbReference>
<sequence>PPTKCDGPVIFNMCTPTGSIERWIVPKSLGKQGLRVASKSGWADLWALGAKSRAR</sequence>
<name>A0A292Q8K5_9PEZI</name>
<dbReference type="PANTHER" id="PTHR13184:SF5">
    <property type="entry name" value="METHYLTRANSFERASE-LIKE PROTEIN 17, MITOCHONDRIAL"/>
    <property type="match status" value="1"/>
</dbReference>
<dbReference type="Proteomes" id="UP001412239">
    <property type="component" value="Unassembled WGS sequence"/>
</dbReference>
<dbReference type="PANTHER" id="PTHR13184">
    <property type="entry name" value="37S RIBOSOMAL PROTEIN S22"/>
    <property type="match status" value="1"/>
</dbReference>
<accession>A0A292Q8K5</accession>
<gene>
    <name evidence="1" type="ORF">GSTUAT00000833001</name>
</gene>
<feature type="non-terminal residue" evidence="1">
    <location>
        <position position="1"/>
    </location>
</feature>
<reference evidence="1" key="1">
    <citation type="submission" date="2015-10" db="EMBL/GenBank/DDBJ databases">
        <authorList>
            <person name="Regsiter A."/>
            <person name="william w."/>
        </authorList>
    </citation>
    <scope>NUCLEOTIDE SEQUENCE</scope>
    <source>
        <strain evidence="1">Montdore</strain>
    </source>
</reference>
<feature type="non-terminal residue" evidence="1">
    <location>
        <position position="55"/>
    </location>
</feature>
<organism evidence="1 2">
    <name type="scientific">Tuber aestivum</name>
    <name type="common">summer truffle</name>
    <dbReference type="NCBI Taxonomy" id="59557"/>
    <lineage>
        <taxon>Eukaryota</taxon>
        <taxon>Fungi</taxon>
        <taxon>Dikarya</taxon>
        <taxon>Ascomycota</taxon>
        <taxon>Pezizomycotina</taxon>
        <taxon>Pezizomycetes</taxon>
        <taxon>Pezizales</taxon>
        <taxon>Tuberaceae</taxon>
        <taxon>Tuber</taxon>
    </lineage>
</organism>
<dbReference type="EMBL" id="LN890951">
    <property type="protein sequence ID" value="CUS15093.1"/>
    <property type="molecule type" value="Genomic_DNA"/>
</dbReference>
<dbReference type="GO" id="GO:0003735">
    <property type="term" value="F:structural constituent of ribosome"/>
    <property type="evidence" value="ECO:0007669"/>
    <property type="project" value="TreeGrafter"/>
</dbReference>
<dbReference type="GO" id="GO:0005763">
    <property type="term" value="C:mitochondrial small ribosomal subunit"/>
    <property type="evidence" value="ECO:0007669"/>
    <property type="project" value="TreeGrafter"/>
</dbReference>
<evidence type="ECO:0000313" key="2">
    <source>
        <dbReference type="Proteomes" id="UP001412239"/>
    </source>
</evidence>
<evidence type="ECO:0000313" key="1">
    <source>
        <dbReference type="EMBL" id="CUS15093.1"/>
    </source>
</evidence>
<proteinExistence type="predicted"/>
<dbReference type="AlphaFoldDB" id="A0A292Q8K5"/>
<keyword evidence="2" id="KW-1185">Reference proteome</keyword>